<evidence type="ECO:0000259" key="2">
    <source>
        <dbReference type="Pfam" id="PF00817"/>
    </source>
</evidence>
<organism evidence="3 4">
    <name type="scientific">Demequina zhanjiangensis</name>
    <dbReference type="NCBI Taxonomy" id="3051659"/>
    <lineage>
        <taxon>Bacteria</taxon>
        <taxon>Bacillati</taxon>
        <taxon>Actinomycetota</taxon>
        <taxon>Actinomycetes</taxon>
        <taxon>Micrococcales</taxon>
        <taxon>Demequinaceae</taxon>
        <taxon>Demequina</taxon>
    </lineage>
</organism>
<proteinExistence type="predicted"/>
<dbReference type="SUPFAM" id="SSF56672">
    <property type="entry name" value="DNA/RNA polymerases"/>
    <property type="match status" value="1"/>
</dbReference>
<accession>A0ABT8G2D8</accession>
<dbReference type="PANTHER" id="PTHR35369:SF2">
    <property type="entry name" value="BLR3025 PROTEIN"/>
    <property type="match status" value="1"/>
</dbReference>
<sequence length="571" mass="60575">MSAELRVPSHSEGPVATVRRAVLWVPDWPVVAAAVEVGIGAEEPAAVLHGRGLVAVSASARALGVKRGMRRRAAQRVCPELTILGYDEGRDAREFESVAVAAEQVVSGVEISRPGLLMIPSEGASRFHGSEEALAEALVGAVAEAGGEAQVGAADGLLAAVMAARSSVMIPPGESPDFLAPLPLDSLVHAAMERGRRTEAESLAEVLARLGLHTLGQFAALPAGDVLARFGPIGAWARRMALGLDVAPPVLRRTEEDIAVEQTFEDPAERIEQLGWAARDAAERLDSALLDAGVRCGKVRIVARTVKGDLLERVWRTDVATRAGAFASHMTDRVRWQLEGWLSGLADGPEPAPLTSLALVAEDVVALGDEQSYLWGGSSGGDARARRALERLQGLLGIDGVIAVAEQGGRSPRDRVHALAWGQEGQAPRRIEHPWPGRIPEPAPATVLPVSAPIQVLDAGGTPVVVDRRLAVSAPPTWVRLPADPRDAIARAAHRHPSSGHVGGDDGPVWERARPVEAWAGPWPVAERWWAPDADRRAYMQLALQTPEGEPGLAILAAFSGGRWQLEALYD</sequence>
<name>A0ABT8G2D8_9MICO</name>
<keyword evidence="1" id="KW-0227">DNA damage</keyword>
<reference evidence="3" key="1">
    <citation type="submission" date="2023-06" db="EMBL/GenBank/DDBJ databases">
        <title>SYSU T00b26.</title>
        <authorList>
            <person name="Gao L."/>
            <person name="Fang B.-Z."/>
            <person name="Li W.-J."/>
        </authorList>
    </citation>
    <scope>NUCLEOTIDE SEQUENCE</scope>
    <source>
        <strain evidence="3">SYSU T00b26</strain>
    </source>
</reference>
<dbReference type="InterPro" id="IPR043502">
    <property type="entry name" value="DNA/RNA_pol_sf"/>
</dbReference>
<dbReference type="EMBL" id="JAUHPV010000005">
    <property type="protein sequence ID" value="MDN4473109.1"/>
    <property type="molecule type" value="Genomic_DNA"/>
</dbReference>
<dbReference type="InterPro" id="IPR050356">
    <property type="entry name" value="SulA_CellDiv_inhibitor"/>
</dbReference>
<evidence type="ECO:0000256" key="1">
    <source>
        <dbReference type="ARBA" id="ARBA00022763"/>
    </source>
</evidence>
<dbReference type="Gene3D" id="3.40.1170.60">
    <property type="match status" value="1"/>
</dbReference>
<dbReference type="CDD" id="cd03468">
    <property type="entry name" value="PolY_like"/>
    <property type="match status" value="1"/>
</dbReference>
<dbReference type="Pfam" id="PF00817">
    <property type="entry name" value="IMS"/>
    <property type="match status" value="1"/>
</dbReference>
<dbReference type="InterPro" id="IPR001126">
    <property type="entry name" value="UmuC"/>
</dbReference>
<comment type="caution">
    <text evidence="3">The sequence shown here is derived from an EMBL/GenBank/DDBJ whole genome shotgun (WGS) entry which is preliminary data.</text>
</comment>
<keyword evidence="4" id="KW-1185">Reference proteome</keyword>
<dbReference type="PANTHER" id="PTHR35369">
    <property type="entry name" value="BLR3025 PROTEIN-RELATED"/>
    <property type="match status" value="1"/>
</dbReference>
<evidence type="ECO:0000313" key="3">
    <source>
        <dbReference type="EMBL" id="MDN4473109.1"/>
    </source>
</evidence>
<evidence type="ECO:0000313" key="4">
    <source>
        <dbReference type="Proteomes" id="UP001172738"/>
    </source>
</evidence>
<gene>
    <name evidence="3" type="ORF">QQX04_08920</name>
</gene>
<protein>
    <submittedName>
        <fullName evidence="3">DNA polymerase Y family protein</fullName>
    </submittedName>
</protein>
<dbReference type="Proteomes" id="UP001172738">
    <property type="component" value="Unassembled WGS sequence"/>
</dbReference>
<feature type="domain" description="UmuC" evidence="2">
    <location>
        <begin position="42"/>
        <end position="164"/>
    </location>
</feature>
<dbReference type="RefSeq" id="WP_301128328.1">
    <property type="nucleotide sequence ID" value="NZ_JAUHPV010000005.1"/>
</dbReference>